<keyword evidence="1" id="KW-1133">Transmembrane helix</keyword>
<organism evidence="2 3">
    <name type="scientific">Brooklawnia cerclae</name>
    <dbReference type="NCBI Taxonomy" id="349934"/>
    <lineage>
        <taxon>Bacteria</taxon>
        <taxon>Bacillati</taxon>
        <taxon>Actinomycetota</taxon>
        <taxon>Actinomycetes</taxon>
        <taxon>Propionibacteriales</taxon>
        <taxon>Propionibacteriaceae</taxon>
        <taxon>Brooklawnia</taxon>
    </lineage>
</organism>
<sequence length="210" mass="22646">MLVSQLLGFDASPFEELLTTCVKQADALQQAAEDIYRRGTRPLADNWQDQYAEAAWAGPHRDDPRPSGSMNARRLITVAAAYVCGDLVLFIAGLCSWLATQVAAIVVVLIILIRSRDVIAVVVVAAVLAHSMVLSIRPGDALLPDITVWRIAAPIIGALIVLLVVRAVRQPDRWVSTLLSITVVALFYGSTFLGSWVTYFPAGYGPICGG</sequence>
<reference evidence="2 3" key="1">
    <citation type="submission" date="2020-02" db="EMBL/GenBank/DDBJ databases">
        <title>Sequencing the genomes of 1000 actinobacteria strains.</title>
        <authorList>
            <person name="Klenk H.-P."/>
        </authorList>
    </citation>
    <scope>NUCLEOTIDE SEQUENCE [LARGE SCALE GENOMIC DNA]</scope>
    <source>
        <strain evidence="2 3">DSM 19609</strain>
    </source>
</reference>
<comment type="caution">
    <text evidence="2">The sequence shown here is derived from an EMBL/GenBank/DDBJ whole genome shotgun (WGS) entry which is preliminary data.</text>
</comment>
<keyword evidence="1" id="KW-0812">Transmembrane</keyword>
<feature type="transmembrane region" description="Helical" evidence="1">
    <location>
        <begin position="177"/>
        <end position="197"/>
    </location>
</feature>
<dbReference type="RefSeq" id="WP_167167116.1">
    <property type="nucleotide sequence ID" value="NZ_BAAAOO010000016.1"/>
</dbReference>
<proteinExistence type="predicted"/>
<evidence type="ECO:0000313" key="2">
    <source>
        <dbReference type="EMBL" id="NIH57431.1"/>
    </source>
</evidence>
<feature type="transmembrane region" description="Helical" evidence="1">
    <location>
        <begin position="118"/>
        <end position="136"/>
    </location>
</feature>
<dbReference type="EMBL" id="JAAMOZ010000001">
    <property type="protein sequence ID" value="NIH57431.1"/>
    <property type="molecule type" value="Genomic_DNA"/>
</dbReference>
<keyword evidence="1" id="KW-0472">Membrane</keyword>
<accession>A0ABX0SL45</accession>
<feature type="transmembrane region" description="Helical" evidence="1">
    <location>
        <begin position="87"/>
        <end position="111"/>
    </location>
</feature>
<name>A0ABX0SL45_9ACTN</name>
<keyword evidence="3" id="KW-1185">Reference proteome</keyword>
<evidence type="ECO:0000313" key="3">
    <source>
        <dbReference type="Proteomes" id="UP000749311"/>
    </source>
</evidence>
<gene>
    <name evidence="2" type="ORF">FB473_002076</name>
</gene>
<dbReference type="Proteomes" id="UP000749311">
    <property type="component" value="Unassembled WGS sequence"/>
</dbReference>
<feature type="transmembrane region" description="Helical" evidence="1">
    <location>
        <begin position="148"/>
        <end position="165"/>
    </location>
</feature>
<protein>
    <submittedName>
        <fullName evidence="2">Uncharacterized protein</fullName>
    </submittedName>
</protein>
<evidence type="ECO:0000256" key="1">
    <source>
        <dbReference type="SAM" id="Phobius"/>
    </source>
</evidence>